<keyword evidence="10 12" id="KW-0539">Nucleus</keyword>
<evidence type="ECO:0000256" key="8">
    <source>
        <dbReference type="ARBA" id="ARBA00023128"/>
    </source>
</evidence>
<evidence type="ECO:0000256" key="2">
    <source>
        <dbReference type="ARBA" id="ARBA00004123"/>
    </source>
</evidence>
<keyword evidence="9 12" id="KW-0206">Cytoskeleton</keyword>
<evidence type="ECO:0000259" key="13">
    <source>
        <dbReference type="Pfam" id="PF11527"/>
    </source>
</evidence>
<keyword evidence="7 12" id="KW-0969">Cilium</keyword>
<feature type="domain" description="BART" evidence="13">
    <location>
        <begin position="27"/>
        <end position="139"/>
    </location>
</feature>
<evidence type="ECO:0000256" key="10">
    <source>
        <dbReference type="ARBA" id="ARBA00023242"/>
    </source>
</evidence>
<organism evidence="14 15">
    <name type="scientific">Aromia moschata</name>
    <dbReference type="NCBI Taxonomy" id="1265417"/>
    <lineage>
        <taxon>Eukaryota</taxon>
        <taxon>Metazoa</taxon>
        <taxon>Ecdysozoa</taxon>
        <taxon>Arthropoda</taxon>
        <taxon>Hexapoda</taxon>
        <taxon>Insecta</taxon>
        <taxon>Pterygota</taxon>
        <taxon>Neoptera</taxon>
        <taxon>Endopterygota</taxon>
        <taxon>Coleoptera</taxon>
        <taxon>Polyphaga</taxon>
        <taxon>Cucujiformia</taxon>
        <taxon>Chrysomeloidea</taxon>
        <taxon>Cerambycidae</taxon>
        <taxon>Cerambycinae</taxon>
        <taxon>Callichromatini</taxon>
        <taxon>Aromia</taxon>
    </lineage>
</organism>
<comment type="function">
    <text evidence="12">Plays a role as an effector of the ADP-ribosylation factor-like protein 2, ARL2.</text>
</comment>
<evidence type="ECO:0000256" key="4">
    <source>
        <dbReference type="ARBA" id="ARBA00009880"/>
    </source>
</evidence>
<reference evidence="14" key="1">
    <citation type="journal article" date="2023" name="Insect Mol. Biol.">
        <title>Genome sequencing provides insights into the evolution of gene families encoding plant cell wall-degrading enzymes in longhorned beetles.</title>
        <authorList>
            <person name="Shin N.R."/>
            <person name="Okamura Y."/>
            <person name="Kirsch R."/>
            <person name="Pauchet Y."/>
        </authorList>
    </citation>
    <scope>NUCLEOTIDE SEQUENCE</scope>
    <source>
        <strain evidence="14">AMC_N1</strain>
    </source>
</reference>
<dbReference type="PANTHER" id="PTHR15487:SF4">
    <property type="entry name" value="ADP-RIBOSYLATION FACTOR-LIKE PROTEIN 2-BINDING PROTEIN"/>
    <property type="match status" value="1"/>
</dbReference>
<keyword evidence="15" id="KW-1185">Reference proteome</keyword>
<evidence type="ECO:0000313" key="15">
    <source>
        <dbReference type="Proteomes" id="UP001162162"/>
    </source>
</evidence>
<sequence>MIELNDGIGPEELNISNVCTDQSDKYFAQVIGCIEGIIIDEEFINLRNKFMDKYWREFDTDEENKLVYMDIFKNYITTVEAFIEERLSKCIRGFDMDVFEFELEKRKNELDGEIFEILTTFSDFRAFKSMFLDYKAMKEGTALDFSREVSITKYYL</sequence>
<evidence type="ECO:0000256" key="1">
    <source>
        <dbReference type="ARBA" id="ARBA00004120"/>
    </source>
</evidence>
<evidence type="ECO:0000256" key="5">
    <source>
        <dbReference type="ARBA" id="ARBA00014849"/>
    </source>
</evidence>
<dbReference type="InterPro" id="IPR038849">
    <property type="entry name" value="ARL2BP"/>
</dbReference>
<dbReference type="GO" id="GO:0005634">
    <property type="term" value="C:nucleus"/>
    <property type="evidence" value="ECO:0007669"/>
    <property type="project" value="UniProtKB-SubCell"/>
</dbReference>
<evidence type="ECO:0000256" key="11">
    <source>
        <dbReference type="ARBA" id="ARBA00023273"/>
    </source>
</evidence>
<dbReference type="AlphaFoldDB" id="A0AAV8ZA15"/>
<dbReference type="Gene3D" id="1.20.1520.10">
    <property type="entry name" value="ADP-ribosylation factor-like 2-binding protein, domain"/>
    <property type="match status" value="1"/>
</dbReference>
<dbReference type="GO" id="GO:0051457">
    <property type="term" value="P:maintenance of protein location in nucleus"/>
    <property type="evidence" value="ECO:0007669"/>
    <property type="project" value="TreeGrafter"/>
</dbReference>
<accession>A0AAV8ZA15</accession>
<dbReference type="GO" id="GO:0005758">
    <property type="term" value="C:mitochondrial intermembrane space"/>
    <property type="evidence" value="ECO:0007669"/>
    <property type="project" value="UniProtKB-SubCell"/>
</dbReference>
<dbReference type="Pfam" id="PF11527">
    <property type="entry name" value="ARL2_Bind_BART"/>
    <property type="match status" value="1"/>
</dbReference>
<dbReference type="EMBL" id="JAPWTK010000006">
    <property type="protein sequence ID" value="KAJ8961180.1"/>
    <property type="molecule type" value="Genomic_DNA"/>
</dbReference>
<name>A0AAV8ZA15_9CUCU</name>
<keyword evidence="11 12" id="KW-0966">Cell projection</keyword>
<comment type="similarity">
    <text evidence="4 12">Belongs to the ARL2BP family.</text>
</comment>
<dbReference type="InterPro" id="IPR042541">
    <property type="entry name" value="BART_sf"/>
</dbReference>
<dbReference type="PANTHER" id="PTHR15487">
    <property type="entry name" value="ADP-RIBOSYLATION FACTOR-LIKE PROTEIN 2-BINDING PROTEIN"/>
    <property type="match status" value="1"/>
</dbReference>
<keyword evidence="6 12" id="KW-0963">Cytoplasm</keyword>
<protein>
    <recommendedName>
        <fullName evidence="5 12">ADP-ribosylation factor-like protein 2-binding protein</fullName>
        <shortName evidence="12">ARF-like 2-binding protein</shortName>
    </recommendedName>
</protein>
<comment type="caution">
    <text evidence="14">The sequence shown here is derived from an EMBL/GenBank/DDBJ whole genome shotgun (WGS) entry which is preliminary data.</text>
</comment>
<evidence type="ECO:0000256" key="9">
    <source>
        <dbReference type="ARBA" id="ARBA00023212"/>
    </source>
</evidence>
<evidence type="ECO:0000256" key="3">
    <source>
        <dbReference type="ARBA" id="ARBA00004300"/>
    </source>
</evidence>
<comment type="subcellular location">
    <subcellularLocation>
        <location evidence="1 12">Cytoplasm</location>
        <location evidence="1 12">Cytoskeleton</location>
        <location evidence="1 12">Cilium basal body</location>
    </subcellularLocation>
    <subcellularLocation>
        <location evidence="3 12">Cytoplasm</location>
        <location evidence="3 12">Cytoskeleton</location>
        <location evidence="3 12">Microtubule organizing center</location>
        <location evidence="3 12">Centrosome</location>
    </subcellularLocation>
    <subcellularLocation>
        <location evidence="12">Cytoplasm</location>
    </subcellularLocation>
    <subcellularLocation>
        <location evidence="2 12">Nucleus</location>
    </subcellularLocation>
    <subcellularLocation>
        <location evidence="12">Mitochondrion intermembrane space</location>
    </subcellularLocation>
</comment>
<dbReference type="GO" id="GO:0005813">
    <property type="term" value="C:centrosome"/>
    <property type="evidence" value="ECO:0007669"/>
    <property type="project" value="UniProtKB-SubCell"/>
</dbReference>
<evidence type="ECO:0000256" key="12">
    <source>
        <dbReference type="RuleBase" id="RU367099"/>
    </source>
</evidence>
<keyword evidence="8 12" id="KW-0496">Mitochondrion</keyword>
<dbReference type="GO" id="GO:0005929">
    <property type="term" value="C:cilium"/>
    <property type="evidence" value="ECO:0007669"/>
    <property type="project" value="UniProtKB-UniRule"/>
</dbReference>
<evidence type="ECO:0000256" key="7">
    <source>
        <dbReference type="ARBA" id="ARBA00023069"/>
    </source>
</evidence>
<gene>
    <name evidence="14" type="ORF">NQ318_008861</name>
</gene>
<dbReference type="Proteomes" id="UP001162162">
    <property type="component" value="Unassembled WGS sequence"/>
</dbReference>
<evidence type="ECO:0000256" key="6">
    <source>
        <dbReference type="ARBA" id="ARBA00022490"/>
    </source>
</evidence>
<evidence type="ECO:0000313" key="14">
    <source>
        <dbReference type="EMBL" id="KAJ8961180.1"/>
    </source>
</evidence>
<dbReference type="InterPro" id="IPR023379">
    <property type="entry name" value="BART_dom"/>
</dbReference>
<proteinExistence type="inferred from homology"/>